<feature type="compositionally biased region" description="Basic and acidic residues" evidence="7">
    <location>
        <begin position="858"/>
        <end position="871"/>
    </location>
</feature>
<dbReference type="SUPFAM" id="SSF52113">
    <property type="entry name" value="BRCT domain"/>
    <property type="match status" value="1"/>
</dbReference>
<dbReference type="InterPro" id="IPR036412">
    <property type="entry name" value="HAD-like_sf"/>
</dbReference>
<evidence type="ECO:0000259" key="8">
    <source>
        <dbReference type="PROSITE" id="PS50172"/>
    </source>
</evidence>
<evidence type="ECO:0000256" key="5">
    <source>
        <dbReference type="ARBA" id="ARBA00048336"/>
    </source>
</evidence>
<dbReference type="NCBIfam" id="TIGR02250">
    <property type="entry name" value="FCP1_euk"/>
    <property type="match status" value="1"/>
</dbReference>
<dbReference type="InterPro" id="IPR011947">
    <property type="entry name" value="FCP1_euk"/>
</dbReference>
<dbReference type="PROSITE" id="PS50969">
    <property type="entry name" value="FCP1"/>
    <property type="match status" value="1"/>
</dbReference>
<comment type="caution">
    <text evidence="10">The sequence shown here is derived from an EMBL/GenBank/DDBJ whole genome shotgun (WGS) entry which is preliminary data.</text>
</comment>
<dbReference type="InterPro" id="IPR004274">
    <property type="entry name" value="FCP1_dom"/>
</dbReference>
<name>A0ABR3GQ80_9PEZI</name>
<feature type="domain" description="BRCT" evidence="8">
    <location>
        <begin position="521"/>
        <end position="615"/>
    </location>
</feature>
<comment type="function">
    <text evidence="6">This promotes the activity of RNA polymerase II.</text>
</comment>
<sequence>MIIQLPRSVRYPITITALLKKRDDDVPRLSPLLLYKYKTTVTEYPEFGEEIQVEKEFAAQFDAPIEGKLERWFIKVGSEIHSENIDILEIEEPCTHAVQFAGLCSMCGNDMTQQDYTYFSNKDRATIQLAHDSTGLTVSQDEASRLEEDAKKRLLKSKKLSLVVDLDQTIIHATVDTTVAEWQANPYCVNYEAIKDVKGFKLDEDIVGGRGTWYYVKMRPGLKQFLEAISKLYELHIYTMGTRAYALMVKDIVDPDGTIFGERVLSRDESGSMTQKSLQRLFPVDTKMVVIIDDRGDVWKWSDNLVKVRPYDFFPRIGDINSSFLPKRQEFPTGPPKQSLATPTDLQKASAEKMEQAEEEEERGDSDGDISASTKPSTLEQLVIMGAGDDQNLLSAQADNLAKTINAQKHDRPLARMQEEQDREDEKMAENIIVESAHAENGEETSSEVGRQKHGVLHDHDVELYALERHLTGVHQRFYEEFQKKRKALTDAGGGRRRPGSGEAMLDLKAVPDIKEIMPAMKHAALGTVTLVFSGVIPLGANVQSSDIAIWAKSFGATVIESLNSKVTHLVAARSRTAKVRQAAARYQKVKIVSPNWLYDSISNWRKEPEENYLIEIHPEDRHESSLNGFGEIDDAQMLSSEDEESDEMDDEILSSPADELNAPDMANVGWMDVDEEFKAWIGSDGEEDEDEDDEEAEGGGESESMASISTVKSTSSRRRPVKRSRSSTPGASQETNNDDIMDESADKSRANKRQRTLSDRSLKAGGFEEVGEAGEVISKEDLPETPTGTQEGADMGTREEIDDDDDFDDDSFAAEFERELLAEVEDDEEEAEKEVATKEGTPSKEEIAGTADTGDDGGGKNEDKDEIAGS</sequence>
<dbReference type="Proteomes" id="UP001447188">
    <property type="component" value="Unassembled WGS sequence"/>
</dbReference>
<comment type="catalytic activity">
    <reaction evidence="4 6">
        <text>O-phospho-L-seryl-[protein] + H2O = L-seryl-[protein] + phosphate</text>
        <dbReference type="Rhea" id="RHEA:20629"/>
        <dbReference type="Rhea" id="RHEA-COMP:9863"/>
        <dbReference type="Rhea" id="RHEA-COMP:11604"/>
        <dbReference type="ChEBI" id="CHEBI:15377"/>
        <dbReference type="ChEBI" id="CHEBI:29999"/>
        <dbReference type="ChEBI" id="CHEBI:43474"/>
        <dbReference type="ChEBI" id="CHEBI:83421"/>
        <dbReference type="EC" id="3.1.3.16"/>
    </reaction>
</comment>
<keyword evidence="3 6" id="KW-0539">Nucleus</keyword>
<dbReference type="Pfam" id="PF03031">
    <property type="entry name" value="NIF"/>
    <property type="match status" value="1"/>
</dbReference>
<dbReference type="PANTHER" id="PTHR23081">
    <property type="entry name" value="RNA POLYMERASE II CTD PHOSPHATASE"/>
    <property type="match status" value="1"/>
</dbReference>
<dbReference type="EC" id="3.1.3.16" evidence="6"/>
<dbReference type="CDD" id="cd07521">
    <property type="entry name" value="HAD_FCP1-like"/>
    <property type="match status" value="1"/>
</dbReference>
<feature type="region of interest" description="Disordered" evidence="7">
    <location>
        <begin position="325"/>
        <end position="373"/>
    </location>
</feature>
<reference evidence="10 11" key="1">
    <citation type="submission" date="2024-02" db="EMBL/GenBank/DDBJ databases">
        <title>Discinaceae phylogenomics.</title>
        <authorList>
            <person name="Dirks A.C."/>
            <person name="James T.Y."/>
        </authorList>
    </citation>
    <scope>NUCLEOTIDE SEQUENCE [LARGE SCALE GENOMIC DNA]</scope>
    <source>
        <strain evidence="10 11">ACD0624</strain>
    </source>
</reference>
<dbReference type="Gene3D" id="3.40.50.10190">
    <property type="entry name" value="BRCT domain"/>
    <property type="match status" value="1"/>
</dbReference>
<evidence type="ECO:0000259" key="9">
    <source>
        <dbReference type="PROSITE" id="PS50969"/>
    </source>
</evidence>
<proteinExistence type="predicted"/>
<dbReference type="PROSITE" id="PS50172">
    <property type="entry name" value="BRCT"/>
    <property type="match status" value="1"/>
</dbReference>
<keyword evidence="2 6" id="KW-0378">Hydrolase</keyword>
<evidence type="ECO:0000256" key="4">
    <source>
        <dbReference type="ARBA" id="ARBA00047761"/>
    </source>
</evidence>
<dbReference type="CDD" id="cd17729">
    <property type="entry name" value="BRCT_CTDP1"/>
    <property type="match status" value="1"/>
</dbReference>
<dbReference type="Gene3D" id="3.40.50.1000">
    <property type="entry name" value="HAD superfamily/HAD-like"/>
    <property type="match status" value="1"/>
</dbReference>
<dbReference type="InterPro" id="IPR001357">
    <property type="entry name" value="BRCT_dom"/>
</dbReference>
<keyword evidence="11" id="KW-1185">Reference proteome</keyword>
<feature type="compositionally biased region" description="Acidic residues" evidence="7">
    <location>
        <begin position="685"/>
        <end position="701"/>
    </location>
</feature>
<evidence type="ECO:0000256" key="1">
    <source>
        <dbReference type="ARBA" id="ARBA00004123"/>
    </source>
</evidence>
<dbReference type="Pfam" id="PF00533">
    <property type="entry name" value="BRCT"/>
    <property type="match status" value="1"/>
</dbReference>
<feature type="compositionally biased region" description="Acidic residues" evidence="7">
    <location>
        <begin position="801"/>
        <end position="813"/>
    </location>
</feature>
<evidence type="ECO:0000313" key="10">
    <source>
        <dbReference type="EMBL" id="KAL0638075.1"/>
    </source>
</evidence>
<protein>
    <recommendedName>
        <fullName evidence="6">RNA polymerase II subunit A C-terminal domain phosphatase</fullName>
        <ecNumber evidence="6">3.1.3.16</ecNumber>
    </recommendedName>
</protein>
<dbReference type="SMART" id="SM00292">
    <property type="entry name" value="BRCT"/>
    <property type="match status" value="1"/>
</dbReference>
<evidence type="ECO:0000256" key="6">
    <source>
        <dbReference type="RuleBase" id="RU366066"/>
    </source>
</evidence>
<gene>
    <name evidence="10" type="primary">fcp1</name>
    <name evidence="10" type="ORF">Q9L58_002852</name>
</gene>
<comment type="subcellular location">
    <subcellularLocation>
        <location evidence="1 6">Nucleus</location>
    </subcellularLocation>
</comment>
<dbReference type="GO" id="GO:0004722">
    <property type="term" value="F:protein serine/threonine phosphatase activity"/>
    <property type="evidence" value="ECO:0007669"/>
    <property type="project" value="UniProtKB-EC"/>
</dbReference>
<dbReference type="Gene3D" id="1.10.287.10">
    <property type="entry name" value="S15/NS1, RNA-binding"/>
    <property type="match status" value="1"/>
</dbReference>
<evidence type="ECO:0000256" key="2">
    <source>
        <dbReference type="ARBA" id="ARBA00022801"/>
    </source>
</evidence>
<feature type="region of interest" description="Disordered" evidence="7">
    <location>
        <begin position="684"/>
        <end position="871"/>
    </location>
</feature>
<dbReference type="SMART" id="SM00577">
    <property type="entry name" value="CPDc"/>
    <property type="match status" value="1"/>
</dbReference>
<comment type="catalytic activity">
    <reaction evidence="5 6">
        <text>O-phospho-L-threonyl-[protein] + H2O = L-threonyl-[protein] + phosphate</text>
        <dbReference type="Rhea" id="RHEA:47004"/>
        <dbReference type="Rhea" id="RHEA-COMP:11060"/>
        <dbReference type="Rhea" id="RHEA-COMP:11605"/>
        <dbReference type="ChEBI" id="CHEBI:15377"/>
        <dbReference type="ChEBI" id="CHEBI:30013"/>
        <dbReference type="ChEBI" id="CHEBI:43474"/>
        <dbReference type="ChEBI" id="CHEBI:61977"/>
        <dbReference type="EC" id="3.1.3.16"/>
    </reaction>
</comment>
<dbReference type="InterPro" id="IPR023214">
    <property type="entry name" value="HAD_sf"/>
</dbReference>
<feature type="compositionally biased region" description="Acidic residues" evidence="7">
    <location>
        <begin position="357"/>
        <end position="368"/>
    </location>
</feature>
<feature type="compositionally biased region" description="Basic and acidic residues" evidence="7">
    <location>
        <begin position="834"/>
        <end position="848"/>
    </location>
</feature>
<dbReference type="InterPro" id="IPR036420">
    <property type="entry name" value="BRCT_dom_sf"/>
</dbReference>
<organism evidence="10 11">
    <name type="scientific">Discina gigas</name>
    <dbReference type="NCBI Taxonomy" id="1032678"/>
    <lineage>
        <taxon>Eukaryota</taxon>
        <taxon>Fungi</taxon>
        <taxon>Dikarya</taxon>
        <taxon>Ascomycota</taxon>
        <taxon>Pezizomycotina</taxon>
        <taxon>Pezizomycetes</taxon>
        <taxon>Pezizales</taxon>
        <taxon>Discinaceae</taxon>
        <taxon>Discina</taxon>
    </lineage>
</organism>
<dbReference type="InterPro" id="IPR039189">
    <property type="entry name" value="Fcp1"/>
</dbReference>
<feature type="compositionally biased region" description="Basic residues" evidence="7">
    <location>
        <begin position="716"/>
        <end position="726"/>
    </location>
</feature>
<evidence type="ECO:0000256" key="7">
    <source>
        <dbReference type="SAM" id="MobiDB-lite"/>
    </source>
</evidence>
<evidence type="ECO:0000313" key="11">
    <source>
        <dbReference type="Proteomes" id="UP001447188"/>
    </source>
</evidence>
<accession>A0ABR3GQ80</accession>
<dbReference type="PANTHER" id="PTHR23081:SF36">
    <property type="entry name" value="RNA POLYMERASE II SUBUNIT A C-TERMINAL DOMAIN PHOSPHATASE"/>
    <property type="match status" value="1"/>
</dbReference>
<feature type="compositionally biased region" description="Acidic residues" evidence="7">
    <location>
        <begin position="823"/>
        <end position="833"/>
    </location>
</feature>
<evidence type="ECO:0000256" key="3">
    <source>
        <dbReference type="ARBA" id="ARBA00023242"/>
    </source>
</evidence>
<dbReference type="SUPFAM" id="SSF56784">
    <property type="entry name" value="HAD-like"/>
    <property type="match status" value="1"/>
</dbReference>
<feature type="domain" description="FCP1 homology" evidence="9">
    <location>
        <begin position="155"/>
        <end position="331"/>
    </location>
</feature>
<dbReference type="EMBL" id="JBBBZM010000026">
    <property type="protein sequence ID" value="KAL0638075.1"/>
    <property type="molecule type" value="Genomic_DNA"/>
</dbReference>